<proteinExistence type="predicted"/>
<protein>
    <submittedName>
        <fullName evidence="2">Uncharacterized protein</fullName>
    </submittedName>
</protein>
<accession>A0A4P9WC43</accession>
<gene>
    <name evidence="2" type="ORF">BDK51DRAFT_27524</name>
</gene>
<dbReference type="AlphaFoldDB" id="A0A4P9WC43"/>
<reference evidence="3" key="1">
    <citation type="journal article" date="2018" name="Nat. Microbiol.">
        <title>Leveraging single-cell genomics to expand the fungal tree of life.</title>
        <authorList>
            <person name="Ahrendt S.R."/>
            <person name="Quandt C.A."/>
            <person name="Ciobanu D."/>
            <person name="Clum A."/>
            <person name="Salamov A."/>
            <person name="Andreopoulos B."/>
            <person name="Cheng J.F."/>
            <person name="Woyke T."/>
            <person name="Pelin A."/>
            <person name="Henrissat B."/>
            <person name="Reynolds N.K."/>
            <person name="Benny G.L."/>
            <person name="Smith M.E."/>
            <person name="James T.Y."/>
            <person name="Grigoriev I.V."/>
        </authorList>
    </citation>
    <scope>NUCLEOTIDE SEQUENCE [LARGE SCALE GENOMIC DNA]</scope>
</reference>
<sequence>MNAMYIIIALTIVAILVIATCFIVEKFQERNLVGPNHSKTIYAIMVTGQKSRRRFLPMALKTFQMQSKEHSNITEIMVEKEKNGLTLGDLRNVALARVPADHFWVTFDDDDMSLRTWYAMGIFEEACRFQVFIKGH</sequence>
<evidence type="ECO:0000313" key="3">
    <source>
        <dbReference type="Proteomes" id="UP000269721"/>
    </source>
</evidence>
<evidence type="ECO:0000256" key="1">
    <source>
        <dbReference type="SAM" id="Phobius"/>
    </source>
</evidence>
<keyword evidence="1" id="KW-0812">Transmembrane</keyword>
<dbReference type="Proteomes" id="UP000269721">
    <property type="component" value="Unassembled WGS sequence"/>
</dbReference>
<dbReference type="EMBL" id="KZ996498">
    <property type="protein sequence ID" value="RKO88758.1"/>
    <property type="molecule type" value="Genomic_DNA"/>
</dbReference>
<name>A0A4P9WC43_9FUNG</name>
<evidence type="ECO:0000313" key="2">
    <source>
        <dbReference type="EMBL" id="RKO88758.1"/>
    </source>
</evidence>
<feature type="transmembrane region" description="Helical" evidence="1">
    <location>
        <begin position="6"/>
        <end position="24"/>
    </location>
</feature>
<keyword evidence="1" id="KW-0472">Membrane</keyword>
<keyword evidence="3" id="KW-1185">Reference proteome</keyword>
<organism evidence="2 3">
    <name type="scientific">Blyttiomyces helicus</name>
    <dbReference type="NCBI Taxonomy" id="388810"/>
    <lineage>
        <taxon>Eukaryota</taxon>
        <taxon>Fungi</taxon>
        <taxon>Fungi incertae sedis</taxon>
        <taxon>Chytridiomycota</taxon>
        <taxon>Chytridiomycota incertae sedis</taxon>
        <taxon>Chytridiomycetes</taxon>
        <taxon>Chytridiomycetes incertae sedis</taxon>
        <taxon>Blyttiomyces</taxon>
    </lineage>
</organism>
<keyword evidence="1" id="KW-1133">Transmembrane helix</keyword>